<dbReference type="SUPFAM" id="SSF53822">
    <property type="entry name" value="Periplasmic binding protein-like I"/>
    <property type="match status" value="1"/>
</dbReference>
<keyword evidence="7" id="KW-1185">Reference proteome</keyword>
<proteinExistence type="predicted"/>
<dbReference type="RefSeq" id="WP_254296196.1">
    <property type="nucleotide sequence ID" value="NZ_JAMLDX010000020.1"/>
</dbReference>
<protein>
    <submittedName>
        <fullName evidence="6">LacI family transcriptional regulator</fullName>
    </submittedName>
</protein>
<sequence>MRGGSNNLIGLLVPEISNDFYSTIAQSLSQVCGRHNYRVVLSLTGDDGDNEAKNIRELVAAQAAGLIIVPAPTTRRASLQLLKQIPHVQLLRKVSGLDKIWFGIDDRDAITEAVEHLVSLGHRRIAYIGGSEALSTGVERREGFVRGCRTAGLDLADCAIHTGPPERQLGREAFDTLLSAKRAPTAIVAGAFNVAIGIIECVEARGLTDIPSVVGFGDPDWFAWWRGGLTTIRPPIDNLATSCALWFLDQLGDRQSKGLSLVEHSSVVASTLIVRASSRPVGPGRSVK</sequence>
<keyword evidence="1" id="KW-0678">Repressor</keyword>
<keyword evidence="2" id="KW-0805">Transcription regulation</keyword>
<feature type="domain" description="Periplasmic binding protein/LacI sugar binding" evidence="5">
    <location>
        <begin position="8"/>
        <end position="214"/>
    </location>
</feature>
<evidence type="ECO:0000313" key="7">
    <source>
        <dbReference type="Proteomes" id="UP001139451"/>
    </source>
</evidence>
<dbReference type="Pfam" id="PF00532">
    <property type="entry name" value="Peripla_BP_1"/>
    <property type="match status" value="1"/>
</dbReference>
<evidence type="ECO:0000256" key="3">
    <source>
        <dbReference type="ARBA" id="ARBA00023125"/>
    </source>
</evidence>
<evidence type="ECO:0000256" key="2">
    <source>
        <dbReference type="ARBA" id="ARBA00023015"/>
    </source>
</evidence>
<evidence type="ECO:0000313" key="6">
    <source>
        <dbReference type="EMBL" id="MCP3732613.1"/>
    </source>
</evidence>
<dbReference type="GO" id="GO:0003700">
    <property type="term" value="F:DNA-binding transcription factor activity"/>
    <property type="evidence" value="ECO:0007669"/>
    <property type="project" value="TreeGrafter"/>
</dbReference>
<dbReference type="GO" id="GO:0000976">
    <property type="term" value="F:transcription cis-regulatory region binding"/>
    <property type="evidence" value="ECO:0007669"/>
    <property type="project" value="TreeGrafter"/>
</dbReference>
<name>A0A9X2KRA9_9SPHN</name>
<comment type="caution">
    <text evidence="6">The sequence shown here is derived from an EMBL/GenBank/DDBJ whole genome shotgun (WGS) entry which is preliminary data.</text>
</comment>
<reference evidence="6" key="1">
    <citation type="submission" date="2022-05" db="EMBL/GenBank/DDBJ databases">
        <title>Sphingomonas sp. strain MG17 Genome sequencing and assembly.</title>
        <authorList>
            <person name="Kim I."/>
        </authorList>
    </citation>
    <scope>NUCLEOTIDE SEQUENCE</scope>
    <source>
        <strain evidence="6">MG17</strain>
    </source>
</reference>
<evidence type="ECO:0000256" key="4">
    <source>
        <dbReference type="ARBA" id="ARBA00023163"/>
    </source>
</evidence>
<dbReference type="PANTHER" id="PTHR30146:SF148">
    <property type="entry name" value="HTH-TYPE TRANSCRIPTIONAL REPRESSOR PURR-RELATED"/>
    <property type="match status" value="1"/>
</dbReference>
<dbReference type="AlphaFoldDB" id="A0A9X2KRA9"/>
<dbReference type="PANTHER" id="PTHR30146">
    <property type="entry name" value="LACI-RELATED TRANSCRIPTIONAL REPRESSOR"/>
    <property type="match status" value="1"/>
</dbReference>
<dbReference type="EMBL" id="JAMLDX010000020">
    <property type="protein sequence ID" value="MCP3732613.1"/>
    <property type="molecule type" value="Genomic_DNA"/>
</dbReference>
<dbReference type="Gene3D" id="3.40.50.2300">
    <property type="match status" value="2"/>
</dbReference>
<accession>A0A9X2KRA9</accession>
<dbReference type="InterPro" id="IPR001761">
    <property type="entry name" value="Peripla_BP/Lac1_sug-bd_dom"/>
</dbReference>
<dbReference type="InterPro" id="IPR028082">
    <property type="entry name" value="Peripla_BP_I"/>
</dbReference>
<gene>
    <name evidence="6" type="ORF">M9978_19495</name>
</gene>
<keyword evidence="3" id="KW-0238">DNA-binding</keyword>
<organism evidence="6 7">
    <name type="scientific">Sphingomonas tagetis</name>
    <dbReference type="NCBI Taxonomy" id="2949092"/>
    <lineage>
        <taxon>Bacteria</taxon>
        <taxon>Pseudomonadati</taxon>
        <taxon>Pseudomonadota</taxon>
        <taxon>Alphaproteobacteria</taxon>
        <taxon>Sphingomonadales</taxon>
        <taxon>Sphingomonadaceae</taxon>
        <taxon>Sphingomonas</taxon>
    </lineage>
</organism>
<keyword evidence="4" id="KW-0804">Transcription</keyword>
<evidence type="ECO:0000259" key="5">
    <source>
        <dbReference type="Pfam" id="PF00532"/>
    </source>
</evidence>
<dbReference type="Proteomes" id="UP001139451">
    <property type="component" value="Unassembled WGS sequence"/>
</dbReference>
<dbReference type="CDD" id="cd06267">
    <property type="entry name" value="PBP1_LacI_sugar_binding-like"/>
    <property type="match status" value="1"/>
</dbReference>
<evidence type="ECO:0000256" key="1">
    <source>
        <dbReference type="ARBA" id="ARBA00022491"/>
    </source>
</evidence>